<reference evidence="1" key="1">
    <citation type="journal article" date="2021" name="Proc. Natl. Acad. Sci. U.S.A.">
        <title>A Catalog of Tens of Thousands of Viruses from Human Metagenomes Reveals Hidden Associations with Chronic Diseases.</title>
        <authorList>
            <person name="Tisza M.J."/>
            <person name="Buck C.B."/>
        </authorList>
    </citation>
    <scope>NUCLEOTIDE SEQUENCE</scope>
    <source>
        <strain evidence="1">CtvWR21</strain>
    </source>
</reference>
<name>A0A8S5TLR7_9CAUD</name>
<accession>A0A8S5TLR7</accession>
<protein>
    <submittedName>
        <fullName evidence="1">Uncharacterized protein</fullName>
    </submittedName>
</protein>
<organism evidence="1">
    <name type="scientific">Siphoviridae sp. ctvWR21</name>
    <dbReference type="NCBI Taxonomy" id="2827966"/>
    <lineage>
        <taxon>Viruses</taxon>
        <taxon>Duplodnaviria</taxon>
        <taxon>Heunggongvirae</taxon>
        <taxon>Uroviricota</taxon>
        <taxon>Caudoviricetes</taxon>
    </lineage>
</organism>
<dbReference type="EMBL" id="BK032854">
    <property type="protein sequence ID" value="DAF64260.1"/>
    <property type="molecule type" value="Genomic_DNA"/>
</dbReference>
<evidence type="ECO:0000313" key="1">
    <source>
        <dbReference type="EMBL" id="DAF64260.1"/>
    </source>
</evidence>
<proteinExistence type="predicted"/>
<sequence length="586" mass="63671">MRTNTRVEFGLYDVTARGDSNPVCDAAQPFCRLRRDLLVEAAPSQVKYGTLESCQWLMDGSFSFFPEVPEAYFWGLWSAVQSGESGAFTDPPVLDIQFSQAHSSSGLTLHFYAPTGDWASKLKIQWYGADGGLLASALFTPDAVDFYCAKKVDRYRRIRLTFLETNHPGRYLKLAGLDYGVYLHFAGDEIVKAHVLEECDPLSAEISINTLGLTLYNKEGRFSILNPEGYFDVLQHKQKLTVWEDVRPEARSTSSTSYCMGTFYLSDWENSGDTLADFTAVDAVGLLDGAPYDGGVYDTTAGALAADILDGYSYTLDAELAAERVQGYLAAGTRREALQQLAFAVGAVVDCSRSDLIRISPAPARASGMIAYDRKFQDGSKVTLNPLITAVAVTAHRYQAEDASSELYKDTLEPGTYQVTFSAPAVADSLTVTGAALAGRGVNRCTLAVSKAGEVCVTGRKYVDSTIILRRAAANLPPNAQDNELTVTDATLVSPDRAAAVANRVLDYYAQRYEQTFRMIAGDEKLADRLIVQSFGGEMVRGVLTKLEFDLTGGFVADAKVVGRRLSGTAAAYAGDEIHAGERSLI</sequence>